<keyword evidence="1" id="KW-0472">Membrane</keyword>
<dbReference type="EMBL" id="GBXM01025799">
    <property type="protein sequence ID" value="JAH82778.1"/>
    <property type="molecule type" value="Transcribed_RNA"/>
</dbReference>
<evidence type="ECO:0000313" key="2">
    <source>
        <dbReference type="EMBL" id="JAH82778.1"/>
    </source>
</evidence>
<accession>A0A0E9VZZ4</accession>
<feature type="transmembrane region" description="Helical" evidence="1">
    <location>
        <begin position="12"/>
        <end position="32"/>
    </location>
</feature>
<evidence type="ECO:0000256" key="1">
    <source>
        <dbReference type="SAM" id="Phobius"/>
    </source>
</evidence>
<keyword evidence="1" id="KW-0812">Transmembrane</keyword>
<dbReference type="AlphaFoldDB" id="A0A0E9VZZ4"/>
<proteinExistence type="predicted"/>
<name>A0A0E9VZZ4_ANGAN</name>
<organism evidence="2">
    <name type="scientific">Anguilla anguilla</name>
    <name type="common">European freshwater eel</name>
    <name type="synonym">Muraena anguilla</name>
    <dbReference type="NCBI Taxonomy" id="7936"/>
    <lineage>
        <taxon>Eukaryota</taxon>
        <taxon>Metazoa</taxon>
        <taxon>Chordata</taxon>
        <taxon>Craniata</taxon>
        <taxon>Vertebrata</taxon>
        <taxon>Euteleostomi</taxon>
        <taxon>Actinopterygii</taxon>
        <taxon>Neopterygii</taxon>
        <taxon>Teleostei</taxon>
        <taxon>Anguilliformes</taxon>
        <taxon>Anguillidae</taxon>
        <taxon>Anguilla</taxon>
    </lineage>
</organism>
<sequence>MHRKTHTSLNWCCIRAQCCISGAFYACHVFLFERMSYFFLPYFVSGTNSLFAI</sequence>
<reference evidence="2" key="2">
    <citation type="journal article" date="2015" name="Fish Shellfish Immunol.">
        <title>Early steps in the European eel (Anguilla anguilla)-Vibrio vulnificus interaction in the gills: Role of the RtxA13 toxin.</title>
        <authorList>
            <person name="Callol A."/>
            <person name="Pajuelo D."/>
            <person name="Ebbesson L."/>
            <person name="Teles M."/>
            <person name="MacKenzie S."/>
            <person name="Amaro C."/>
        </authorList>
    </citation>
    <scope>NUCLEOTIDE SEQUENCE</scope>
</reference>
<keyword evidence="1" id="KW-1133">Transmembrane helix</keyword>
<protein>
    <submittedName>
        <fullName evidence="2">Uncharacterized protein</fullName>
    </submittedName>
</protein>
<reference evidence="2" key="1">
    <citation type="submission" date="2014-11" db="EMBL/GenBank/DDBJ databases">
        <authorList>
            <person name="Amaro Gonzalez C."/>
        </authorList>
    </citation>
    <scope>NUCLEOTIDE SEQUENCE</scope>
</reference>
<dbReference type="PROSITE" id="PS51257">
    <property type="entry name" value="PROKAR_LIPOPROTEIN"/>
    <property type="match status" value="1"/>
</dbReference>